<reference evidence="2 3" key="1">
    <citation type="submission" date="2020-10" db="EMBL/GenBank/DDBJ databases">
        <title>Ca. Dormibacterota MAGs.</title>
        <authorList>
            <person name="Montgomery K."/>
        </authorList>
    </citation>
    <scope>NUCLEOTIDE SEQUENCE [LARGE SCALE GENOMIC DNA]</scope>
    <source>
        <strain evidence="2">Mitchell_Peninsula_5</strain>
    </source>
</reference>
<protein>
    <submittedName>
        <fullName evidence="2">Uncharacterized protein</fullName>
    </submittedName>
</protein>
<comment type="caution">
    <text evidence="2">The sequence shown here is derived from an EMBL/GenBank/DDBJ whole genome shotgun (WGS) entry which is preliminary data.</text>
</comment>
<accession>A0A934NJX8</accession>
<evidence type="ECO:0000313" key="3">
    <source>
        <dbReference type="Proteomes" id="UP000614410"/>
    </source>
</evidence>
<feature type="region of interest" description="Disordered" evidence="1">
    <location>
        <begin position="69"/>
        <end position="88"/>
    </location>
</feature>
<dbReference type="AlphaFoldDB" id="A0A934NJX8"/>
<evidence type="ECO:0000256" key="1">
    <source>
        <dbReference type="SAM" id="MobiDB-lite"/>
    </source>
</evidence>
<evidence type="ECO:0000313" key="2">
    <source>
        <dbReference type="EMBL" id="MBJ7610344.1"/>
    </source>
</evidence>
<dbReference type="EMBL" id="JAEKNN010000061">
    <property type="protein sequence ID" value="MBJ7610344.1"/>
    <property type="molecule type" value="Genomic_DNA"/>
</dbReference>
<dbReference type="Proteomes" id="UP000614410">
    <property type="component" value="Unassembled WGS sequence"/>
</dbReference>
<gene>
    <name evidence="2" type="ORF">JF887_13070</name>
</gene>
<sequence length="88" mass="9825">MTQEQIQVYAVVRHDRFQQSADPQVAISVKEVLPTLEAAEAEVSRLRALQESKDVDYFWQATRWFPSGRARRRSGAAGLSGRPPTAPG</sequence>
<name>A0A934NJX8_9BACT</name>
<organism evidence="2 3">
    <name type="scientific">Candidatus Amunia macphersoniae</name>
    <dbReference type="NCBI Taxonomy" id="3127014"/>
    <lineage>
        <taxon>Bacteria</taxon>
        <taxon>Bacillati</taxon>
        <taxon>Candidatus Dormiibacterota</taxon>
        <taxon>Candidatus Dormibacteria</taxon>
        <taxon>Candidatus Aeolococcales</taxon>
        <taxon>Candidatus Aeolococcaceae</taxon>
        <taxon>Candidatus Amunia</taxon>
    </lineage>
</organism>
<proteinExistence type="predicted"/>